<keyword evidence="8" id="KW-0902">Two-component regulatory system</keyword>
<dbReference type="SMART" id="SM00086">
    <property type="entry name" value="PAC"/>
    <property type="match status" value="3"/>
</dbReference>
<evidence type="ECO:0000259" key="10">
    <source>
        <dbReference type="PROSITE" id="PS50109"/>
    </source>
</evidence>
<keyword evidence="9" id="KW-0812">Transmembrane</keyword>
<dbReference type="InterPro" id="IPR003661">
    <property type="entry name" value="HisK_dim/P_dom"/>
</dbReference>
<comment type="catalytic activity">
    <reaction evidence="1">
        <text>ATP + protein L-histidine = ADP + protein N-phospho-L-histidine.</text>
        <dbReference type="EC" id="2.7.13.3"/>
    </reaction>
</comment>
<dbReference type="InterPro" id="IPR001610">
    <property type="entry name" value="PAC"/>
</dbReference>
<dbReference type="InterPro" id="IPR003594">
    <property type="entry name" value="HATPase_dom"/>
</dbReference>
<dbReference type="InterPro" id="IPR036097">
    <property type="entry name" value="HisK_dim/P_sf"/>
</dbReference>
<name>A0ABM7P9Z3_9BACT</name>
<dbReference type="PRINTS" id="PR00344">
    <property type="entry name" value="BCTRLSENSOR"/>
</dbReference>
<feature type="domain" description="PAS" evidence="11">
    <location>
        <begin position="465"/>
        <end position="511"/>
    </location>
</feature>
<keyword evidence="7" id="KW-0067">ATP-binding</keyword>
<evidence type="ECO:0000313" key="14">
    <source>
        <dbReference type="Proteomes" id="UP001053296"/>
    </source>
</evidence>
<evidence type="ECO:0000256" key="3">
    <source>
        <dbReference type="ARBA" id="ARBA00022553"/>
    </source>
</evidence>
<keyword evidence="9" id="KW-0472">Membrane</keyword>
<evidence type="ECO:0000256" key="4">
    <source>
        <dbReference type="ARBA" id="ARBA00022679"/>
    </source>
</evidence>
<evidence type="ECO:0000256" key="1">
    <source>
        <dbReference type="ARBA" id="ARBA00000085"/>
    </source>
</evidence>
<feature type="domain" description="Histidine kinase" evidence="10">
    <location>
        <begin position="603"/>
        <end position="862"/>
    </location>
</feature>
<keyword evidence="3" id="KW-0597">Phosphoprotein</keyword>
<evidence type="ECO:0000256" key="5">
    <source>
        <dbReference type="ARBA" id="ARBA00022741"/>
    </source>
</evidence>
<dbReference type="SUPFAM" id="SSF55874">
    <property type="entry name" value="ATPase domain of HSP90 chaperone/DNA topoisomerase II/histidine kinase"/>
    <property type="match status" value="1"/>
</dbReference>
<keyword evidence="9" id="KW-1133">Transmembrane helix</keyword>
<dbReference type="CDD" id="cd00130">
    <property type="entry name" value="PAS"/>
    <property type="match status" value="3"/>
</dbReference>
<feature type="domain" description="PAC" evidence="12">
    <location>
        <begin position="416"/>
        <end position="468"/>
    </location>
</feature>
<dbReference type="SUPFAM" id="SSF55785">
    <property type="entry name" value="PYP-like sensor domain (PAS domain)"/>
    <property type="match status" value="3"/>
</dbReference>
<evidence type="ECO:0000259" key="11">
    <source>
        <dbReference type="PROSITE" id="PS50112"/>
    </source>
</evidence>
<dbReference type="PANTHER" id="PTHR43065">
    <property type="entry name" value="SENSOR HISTIDINE KINASE"/>
    <property type="match status" value="1"/>
</dbReference>
<dbReference type="Proteomes" id="UP001053296">
    <property type="component" value="Chromosome"/>
</dbReference>
<feature type="domain" description="PAC" evidence="12">
    <location>
        <begin position="536"/>
        <end position="590"/>
    </location>
</feature>
<dbReference type="NCBIfam" id="TIGR00229">
    <property type="entry name" value="sensory_box"/>
    <property type="match status" value="3"/>
</dbReference>
<organism evidence="13 14">
    <name type="scientific">Pseudodesulfovibrio sediminis</name>
    <dbReference type="NCBI Taxonomy" id="2810563"/>
    <lineage>
        <taxon>Bacteria</taxon>
        <taxon>Pseudomonadati</taxon>
        <taxon>Thermodesulfobacteriota</taxon>
        <taxon>Desulfovibrionia</taxon>
        <taxon>Desulfovibrionales</taxon>
        <taxon>Desulfovibrionaceae</taxon>
    </lineage>
</organism>
<dbReference type="Pfam" id="PF13426">
    <property type="entry name" value="PAS_9"/>
    <property type="match status" value="2"/>
</dbReference>
<keyword evidence="6" id="KW-0418">Kinase</keyword>
<dbReference type="SUPFAM" id="SSF47384">
    <property type="entry name" value="Homodimeric domain of signal transducing histidine kinase"/>
    <property type="match status" value="1"/>
</dbReference>
<gene>
    <name evidence="13" type="ORF">PSDVSF_30620</name>
</gene>
<dbReference type="Gene3D" id="3.30.565.10">
    <property type="entry name" value="Histidine kinase-like ATPase, C-terminal domain"/>
    <property type="match status" value="1"/>
</dbReference>
<evidence type="ECO:0000259" key="12">
    <source>
        <dbReference type="PROSITE" id="PS50113"/>
    </source>
</evidence>
<feature type="transmembrane region" description="Helical" evidence="9">
    <location>
        <begin position="184"/>
        <end position="207"/>
    </location>
</feature>
<keyword evidence="14" id="KW-1185">Reference proteome</keyword>
<dbReference type="InterPro" id="IPR000700">
    <property type="entry name" value="PAS-assoc_C"/>
</dbReference>
<dbReference type="SMART" id="SM00387">
    <property type="entry name" value="HATPase_c"/>
    <property type="match status" value="1"/>
</dbReference>
<reference evidence="13" key="1">
    <citation type="journal article" date="2022" name="Arch. Microbiol.">
        <title>Pseudodesulfovibrio sediminis sp. nov., a mesophilic and neutrophilic sulfate-reducing bacterium isolated from sediment of a brackish lake.</title>
        <authorList>
            <person name="Takahashi A."/>
            <person name="Kojima H."/>
            <person name="Watanabe M."/>
            <person name="Fukui M."/>
        </authorList>
    </citation>
    <scope>NUCLEOTIDE SEQUENCE</scope>
    <source>
        <strain evidence="13">SF6</strain>
    </source>
</reference>
<evidence type="ECO:0000256" key="8">
    <source>
        <dbReference type="ARBA" id="ARBA00023012"/>
    </source>
</evidence>
<dbReference type="InterPro" id="IPR036890">
    <property type="entry name" value="HATPase_C_sf"/>
</dbReference>
<dbReference type="CDD" id="cd00082">
    <property type="entry name" value="HisKA"/>
    <property type="match status" value="1"/>
</dbReference>
<evidence type="ECO:0000256" key="6">
    <source>
        <dbReference type="ARBA" id="ARBA00022777"/>
    </source>
</evidence>
<dbReference type="RefSeq" id="WP_229591776.1">
    <property type="nucleotide sequence ID" value="NZ_AP024485.1"/>
</dbReference>
<evidence type="ECO:0000256" key="2">
    <source>
        <dbReference type="ARBA" id="ARBA00012438"/>
    </source>
</evidence>
<dbReference type="SMART" id="SM00091">
    <property type="entry name" value="PAS"/>
    <property type="match status" value="3"/>
</dbReference>
<dbReference type="Gene3D" id="1.10.287.130">
    <property type="match status" value="1"/>
</dbReference>
<dbReference type="PROSITE" id="PS50113">
    <property type="entry name" value="PAC"/>
    <property type="match status" value="2"/>
</dbReference>
<protein>
    <recommendedName>
        <fullName evidence="2">histidine kinase</fullName>
        <ecNumber evidence="2">2.7.13.3</ecNumber>
    </recommendedName>
</protein>
<dbReference type="InterPro" id="IPR000014">
    <property type="entry name" value="PAS"/>
</dbReference>
<dbReference type="Pfam" id="PF02518">
    <property type="entry name" value="HATPase_c"/>
    <property type="match status" value="1"/>
</dbReference>
<proteinExistence type="predicted"/>
<dbReference type="Pfam" id="PF08448">
    <property type="entry name" value="PAS_4"/>
    <property type="match status" value="1"/>
</dbReference>
<keyword evidence="5" id="KW-0547">Nucleotide-binding</keyword>
<dbReference type="PROSITE" id="PS50112">
    <property type="entry name" value="PAS"/>
    <property type="match status" value="1"/>
</dbReference>
<dbReference type="InterPro" id="IPR035965">
    <property type="entry name" value="PAS-like_dom_sf"/>
</dbReference>
<dbReference type="PANTHER" id="PTHR43065:SF46">
    <property type="entry name" value="C4-DICARBOXYLATE TRANSPORT SENSOR PROTEIN DCTB"/>
    <property type="match status" value="1"/>
</dbReference>
<feature type="transmembrane region" description="Helical" evidence="9">
    <location>
        <begin position="42"/>
        <end position="61"/>
    </location>
</feature>
<accession>A0ABM7P9Z3</accession>
<sequence>MLGRKRRLLILASLMVLLMGAVSAFSSYFLYKTALGEQSKRLHEMVVSQAALITEMGWLTIQLQMAGENMGKNTILSHLSFAHRQFQRESNSGEFTVAKRVGNNIQFLIVNGETVTKGSPLEFMATDADLAQPMNHALKGETGTMIGIDYKGTEVLAAYYPVYLQYDLLGLVAKIDISEIRTPFIRANIIIFLLGLFLTTICLTIFFKVSEPIIQDIRTSEKKYRDLVEGSNTLILRLNKEGNITFANTYARSQLSTENDTLIGMNFKHLTDASTECMLLKDILASFNSDTAHSEMAINKTNGTTGWVSWSFKPITEEGEITELLCLGNDVTSTHQANDARWEVEERFRGIASASPVGIIITDASGSLIYANERMHKLTCTPVSGLAGNGWFNRIDARDRHDIMQKWFSASSKNRKRKEFRINAKDDKQIWVLGQIVELKNTEDDIVGMVLTFTDITALKDAEESRQRLTAAIEQASEIILITDLQTRITYVNPAFETITGFSKEEALGKTPRILQSGEHTKEFYKDLYKTITAGEVWRGRFINTRKDGKRYTIESSIGPVRDANKKIVGYVNVSHDISEQLIVEAQLRQSQKLESIGELAAGIAHEINTPAQYVTTNLQFLEDSFKSYSEMIGRGNEVIQELREMETTPATQHVLELAERAIDEKELSYLDEDIPNALQESVTGLQRISAIVKSVKQLAHPGEVNKSYHNLNTIVRDAATVSTNEWKYVAEINFDLDESLPQIECLKGEIGQVVLNLIVNGSHAIQATQGEDKARGTITLKTYQLDNYAVLEVTDTGMGIPTNILNKVFDPFFTTKEVGKGTGQGLAITYNVVVNMHDGLVDVSTTEGEGTTFTIKLPVDGTA</sequence>
<dbReference type="EMBL" id="AP024485">
    <property type="protein sequence ID" value="BCS89820.1"/>
    <property type="molecule type" value="Genomic_DNA"/>
</dbReference>
<evidence type="ECO:0000256" key="9">
    <source>
        <dbReference type="SAM" id="Phobius"/>
    </source>
</evidence>
<evidence type="ECO:0000313" key="13">
    <source>
        <dbReference type="EMBL" id="BCS89820.1"/>
    </source>
</evidence>
<dbReference type="InterPro" id="IPR004358">
    <property type="entry name" value="Sig_transdc_His_kin-like_C"/>
</dbReference>
<dbReference type="PROSITE" id="PS50109">
    <property type="entry name" value="HIS_KIN"/>
    <property type="match status" value="1"/>
</dbReference>
<dbReference type="InterPro" id="IPR013656">
    <property type="entry name" value="PAS_4"/>
</dbReference>
<dbReference type="Gene3D" id="3.30.450.20">
    <property type="entry name" value="PAS domain"/>
    <property type="match status" value="3"/>
</dbReference>
<keyword evidence="4" id="KW-0808">Transferase</keyword>
<evidence type="ECO:0000256" key="7">
    <source>
        <dbReference type="ARBA" id="ARBA00022840"/>
    </source>
</evidence>
<dbReference type="InterPro" id="IPR005467">
    <property type="entry name" value="His_kinase_dom"/>
</dbReference>
<dbReference type="EC" id="2.7.13.3" evidence="2"/>